<feature type="region of interest" description="Disordered" evidence="2">
    <location>
        <begin position="374"/>
        <end position="393"/>
    </location>
</feature>
<feature type="region of interest" description="Disordered" evidence="2">
    <location>
        <begin position="400"/>
        <end position="463"/>
    </location>
</feature>
<reference evidence="3" key="1">
    <citation type="submission" date="2021-01" db="EMBL/GenBank/DDBJ databases">
        <authorList>
            <person name="Corre E."/>
            <person name="Pelletier E."/>
            <person name="Niang G."/>
            <person name="Scheremetjew M."/>
            <person name="Finn R."/>
            <person name="Kale V."/>
            <person name="Holt S."/>
            <person name="Cochrane G."/>
            <person name="Meng A."/>
            <person name="Brown T."/>
            <person name="Cohen L."/>
        </authorList>
    </citation>
    <scope>NUCLEOTIDE SEQUENCE</scope>
    <source>
        <strain evidence="3">Pbaha01</strain>
    </source>
</reference>
<protein>
    <submittedName>
        <fullName evidence="3">Uncharacterized protein</fullName>
    </submittedName>
</protein>
<organism evidence="3">
    <name type="scientific">Pyrodinium bahamense</name>
    <dbReference type="NCBI Taxonomy" id="73915"/>
    <lineage>
        <taxon>Eukaryota</taxon>
        <taxon>Sar</taxon>
        <taxon>Alveolata</taxon>
        <taxon>Dinophyceae</taxon>
        <taxon>Gonyaulacales</taxon>
        <taxon>Pyrocystaceae</taxon>
        <taxon>Pyrodinium</taxon>
    </lineage>
</organism>
<feature type="compositionally biased region" description="Acidic residues" evidence="2">
    <location>
        <begin position="382"/>
        <end position="393"/>
    </location>
</feature>
<gene>
    <name evidence="3" type="ORF">PBAH0796_LOCUS4794</name>
</gene>
<feature type="compositionally biased region" description="Low complexity" evidence="2">
    <location>
        <begin position="401"/>
        <end position="423"/>
    </location>
</feature>
<dbReference type="EMBL" id="HBEG01008088">
    <property type="protein sequence ID" value="CAD8349055.1"/>
    <property type="molecule type" value="Transcribed_RNA"/>
</dbReference>
<feature type="coiled-coil region" evidence="1">
    <location>
        <begin position="283"/>
        <end position="310"/>
    </location>
</feature>
<proteinExistence type="predicted"/>
<keyword evidence="1" id="KW-0175">Coiled coil</keyword>
<name>A0A7R9ZZZ3_9DINO</name>
<accession>A0A7R9ZZZ3</accession>
<evidence type="ECO:0000256" key="1">
    <source>
        <dbReference type="SAM" id="Coils"/>
    </source>
</evidence>
<evidence type="ECO:0000256" key="2">
    <source>
        <dbReference type="SAM" id="MobiDB-lite"/>
    </source>
</evidence>
<sequence length="463" mass="49491">MRARAKAEAAWGRKTEDALKEVGDSVKEVFRGMEESINSMKLRPGWWGTGHGHEREAATPFSCHGGIKVPPLQTGPSMQHAARRAGHPAAACPAQPSVVNGVAWSNPVVAPALGPPASASAGASTFKEDDGAMRRHCAALERLVVEIGLSPQAARVALRHLDAWLVADAGKAEMAAAEAAAHSSGEVILHVGDSVRLEGLVKNKDANGKRGELAAYRADDHRWKVVLTDGQIYWVRPTLLRPLELKRLPLPNPDAAEGSREAAGESPTCQAIALAAGWAKLEARQAAWKEEQEAREIELLEREMSLHKHQEALEVQQQELGQRALDQARTLVELEQHTASGVKRDQGIEFHHIAGNSPRGSQTDLAEPGLEEAHFMDKGASDEEETSNEDGDEMWETDWCAVSPDRAAAASSRSGGSPRALAAVSPVPELPELQHLGTTGGNAAPRQRGLQGSAPGGVRTSSR</sequence>
<dbReference type="AlphaFoldDB" id="A0A7R9ZZZ3"/>
<evidence type="ECO:0000313" key="3">
    <source>
        <dbReference type="EMBL" id="CAD8349055.1"/>
    </source>
</evidence>